<dbReference type="NCBIfam" id="TIGR00544">
    <property type="entry name" value="lgt"/>
    <property type="match status" value="1"/>
</dbReference>
<keyword evidence="4 7" id="KW-0812">Transmembrane</keyword>
<dbReference type="HAMAP" id="MF_01147">
    <property type="entry name" value="Lgt"/>
    <property type="match status" value="1"/>
</dbReference>
<feature type="transmembrane region" description="Helical" evidence="7">
    <location>
        <begin position="92"/>
        <end position="112"/>
    </location>
</feature>
<accession>A0A1C3X1C6</accession>
<dbReference type="PANTHER" id="PTHR30589">
    <property type="entry name" value="PROLIPOPROTEIN DIACYLGLYCERYL TRANSFERASE"/>
    <property type="match status" value="1"/>
</dbReference>
<dbReference type="EMBL" id="FMAF01000022">
    <property type="protein sequence ID" value="SCB46043.1"/>
    <property type="molecule type" value="Genomic_DNA"/>
</dbReference>
<keyword evidence="2 7" id="KW-1003">Cell membrane</keyword>
<feature type="transmembrane region" description="Helical" evidence="7">
    <location>
        <begin position="53"/>
        <end position="71"/>
    </location>
</feature>
<evidence type="ECO:0000313" key="9">
    <source>
        <dbReference type="Proteomes" id="UP000199205"/>
    </source>
</evidence>
<keyword evidence="3 7" id="KW-0808">Transferase</keyword>
<feature type="transmembrane region" description="Helical" evidence="7">
    <location>
        <begin position="225"/>
        <end position="244"/>
    </location>
</feature>
<keyword evidence="8" id="KW-0449">Lipoprotein</keyword>
<gene>
    <name evidence="7" type="primary">lgt</name>
    <name evidence="8" type="ORF">GA0061101_12237</name>
</gene>
<dbReference type="Proteomes" id="UP000199205">
    <property type="component" value="Unassembled WGS sequence"/>
</dbReference>
<evidence type="ECO:0000313" key="8">
    <source>
        <dbReference type="EMBL" id="SCB46043.1"/>
    </source>
</evidence>
<evidence type="ECO:0000256" key="5">
    <source>
        <dbReference type="ARBA" id="ARBA00022989"/>
    </source>
</evidence>
<dbReference type="GO" id="GO:0005886">
    <property type="term" value="C:plasma membrane"/>
    <property type="evidence" value="ECO:0007669"/>
    <property type="project" value="UniProtKB-SubCell"/>
</dbReference>
<comment type="pathway">
    <text evidence="7">Protein modification; lipoprotein biosynthesis (diacylglyceryl transfer).</text>
</comment>
<comment type="similarity">
    <text evidence="1 7">Belongs to the Lgt family.</text>
</comment>
<feature type="transmembrane region" description="Helical" evidence="7">
    <location>
        <begin position="285"/>
        <end position="305"/>
    </location>
</feature>
<evidence type="ECO:0000256" key="2">
    <source>
        <dbReference type="ARBA" id="ARBA00022475"/>
    </source>
</evidence>
<evidence type="ECO:0000256" key="3">
    <source>
        <dbReference type="ARBA" id="ARBA00022679"/>
    </source>
</evidence>
<protein>
    <recommendedName>
        <fullName evidence="7">Phosphatidylglycerol--prolipoprotein diacylglyceryl transferase</fullName>
        <ecNumber evidence="7">2.5.1.145</ecNumber>
    </recommendedName>
</protein>
<sequence length="316" mass="34602">MLLSRNGAMPFGNHATTGLTILLTSANLAAILPFPDIDPVAVSLGPLSIHWYGLAYVAGILLGWFYARRLVDNGKLWLNDTAPMTRQHLDDFILWVAFGIVLGGRIGYILFYDLDPVLANPIRAIEVWNGGMSFHGGLIGTTIAMILFAKRNKVPVWSLFDIVAAVAPLGLFFGRIANFINGELWGRAADVPWAMVFCSPHVIAAHNGICPAGPNPRHPSQLYEAGIEGIILFLVLFILTRWALALKKPGTVSGIFVIGYAFSRIFVEFFRQPDEQLGYLLGTNWLTMGMVLSLPMVAIGLWAVVRARQAATRQTA</sequence>
<evidence type="ECO:0000256" key="1">
    <source>
        <dbReference type="ARBA" id="ARBA00007150"/>
    </source>
</evidence>
<comment type="catalytic activity">
    <reaction evidence="7">
        <text>L-cysteinyl-[prolipoprotein] + a 1,2-diacyl-sn-glycero-3-phospho-(1'-sn-glycerol) = an S-1,2-diacyl-sn-glyceryl-L-cysteinyl-[prolipoprotein] + sn-glycerol 1-phosphate + H(+)</text>
        <dbReference type="Rhea" id="RHEA:56712"/>
        <dbReference type="Rhea" id="RHEA-COMP:14679"/>
        <dbReference type="Rhea" id="RHEA-COMP:14680"/>
        <dbReference type="ChEBI" id="CHEBI:15378"/>
        <dbReference type="ChEBI" id="CHEBI:29950"/>
        <dbReference type="ChEBI" id="CHEBI:57685"/>
        <dbReference type="ChEBI" id="CHEBI:64716"/>
        <dbReference type="ChEBI" id="CHEBI:140658"/>
        <dbReference type="EC" id="2.5.1.145"/>
    </reaction>
</comment>
<evidence type="ECO:0000256" key="7">
    <source>
        <dbReference type="HAMAP-Rule" id="MF_01147"/>
    </source>
</evidence>
<feature type="transmembrane region" description="Helical" evidence="7">
    <location>
        <begin position="132"/>
        <end position="149"/>
    </location>
</feature>
<dbReference type="InterPro" id="IPR001640">
    <property type="entry name" value="Lgt"/>
</dbReference>
<proteinExistence type="inferred from homology"/>
<keyword evidence="5 7" id="KW-1133">Transmembrane helix</keyword>
<dbReference type="AlphaFoldDB" id="A0A1C3X1C6"/>
<dbReference type="PROSITE" id="PS01311">
    <property type="entry name" value="LGT"/>
    <property type="match status" value="1"/>
</dbReference>
<dbReference type="PANTHER" id="PTHR30589:SF0">
    <property type="entry name" value="PHOSPHATIDYLGLYCEROL--PROLIPOPROTEIN DIACYLGLYCERYL TRANSFERASE"/>
    <property type="match status" value="1"/>
</dbReference>
<feature type="transmembrane region" description="Helical" evidence="7">
    <location>
        <begin position="156"/>
        <end position="177"/>
    </location>
</feature>
<evidence type="ECO:0000256" key="4">
    <source>
        <dbReference type="ARBA" id="ARBA00022692"/>
    </source>
</evidence>
<dbReference type="EC" id="2.5.1.145" evidence="7"/>
<name>A0A1C3X1C6_9HYPH</name>
<comment type="function">
    <text evidence="7">Catalyzes the transfer of the diacylglyceryl group from phosphatidylglycerol to the sulfhydryl group of the N-terminal cysteine of a prolipoprotein, the first step in the formation of mature lipoproteins.</text>
</comment>
<feature type="binding site" evidence="7">
    <location>
        <position position="175"/>
    </location>
    <ligand>
        <name>a 1,2-diacyl-sn-glycero-3-phospho-(1'-sn-glycerol)</name>
        <dbReference type="ChEBI" id="CHEBI:64716"/>
    </ligand>
</feature>
<keyword evidence="6 7" id="KW-0472">Membrane</keyword>
<dbReference type="Pfam" id="PF01790">
    <property type="entry name" value="LGT"/>
    <property type="match status" value="1"/>
</dbReference>
<comment type="subcellular location">
    <subcellularLocation>
        <location evidence="7">Cell membrane</location>
        <topology evidence="7">Multi-pass membrane protein</topology>
    </subcellularLocation>
</comment>
<evidence type="ECO:0000256" key="6">
    <source>
        <dbReference type="ARBA" id="ARBA00023136"/>
    </source>
</evidence>
<dbReference type="UniPathway" id="UPA00664"/>
<feature type="transmembrane region" description="Helical" evidence="7">
    <location>
        <begin position="251"/>
        <end position="270"/>
    </location>
</feature>
<organism evidence="8 9">
    <name type="scientific">Rhizobium lusitanum</name>
    <dbReference type="NCBI Taxonomy" id="293958"/>
    <lineage>
        <taxon>Bacteria</taxon>
        <taxon>Pseudomonadati</taxon>
        <taxon>Pseudomonadota</taxon>
        <taxon>Alphaproteobacteria</taxon>
        <taxon>Hyphomicrobiales</taxon>
        <taxon>Rhizobiaceae</taxon>
        <taxon>Rhizobium/Agrobacterium group</taxon>
        <taxon>Rhizobium</taxon>
    </lineage>
</organism>
<dbReference type="GO" id="GO:0042158">
    <property type="term" value="P:lipoprotein biosynthetic process"/>
    <property type="evidence" value="ECO:0007669"/>
    <property type="project" value="UniProtKB-UniRule"/>
</dbReference>
<reference evidence="8 9" key="1">
    <citation type="submission" date="2016-08" db="EMBL/GenBank/DDBJ databases">
        <authorList>
            <person name="Seilhamer J.J."/>
        </authorList>
    </citation>
    <scope>NUCLEOTIDE SEQUENCE [LARGE SCALE GENOMIC DNA]</scope>
    <source>
        <strain evidence="8 9">P1-7</strain>
    </source>
</reference>
<dbReference type="GO" id="GO:0008961">
    <property type="term" value="F:phosphatidylglycerol-prolipoprotein diacylglyceryl transferase activity"/>
    <property type="evidence" value="ECO:0007669"/>
    <property type="project" value="UniProtKB-UniRule"/>
</dbReference>